<dbReference type="Gene3D" id="3.80.10.10">
    <property type="entry name" value="Ribonuclease Inhibitor"/>
    <property type="match status" value="2"/>
</dbReference>
<dbReference type="AlphaFoldDB" id="A0A8T0FHC3"/>
<dbReference type="SUPFAM" id="SSF52047">
    <property type="entry name" value="RNI-like"/>
    <property type="match status" value="2"/>
</dbReference>
<sequence length="495" mass="56880">MGALIRLWERIRLLIFGSEPESLLLIERGMPEISLYKICLERVYDLVKAGTWKSCTVNPFLNLPNGIIDDLMAPTDYDETKVSEVFQLLTSGSLTRLHLSGIKVQEEKRLFLEVIEKNCCKSLRFLSWYSSERKNIPLIEALVLSCPKLEEFRSKISLNFNVFRNCKELRVLKFYATLQMFCPQDLEVLSSLKNLQVFFSFDSSGDIIATILKCCPQLISLGRSDSLNGLEMIHAQAVSQCDIDDIEIPDRFHLKRCLWGTRTKYMGVGDASYKSSFPEKIRIAVSLCPFVEELIIYVCHTDSFESLKNLKHLTHLEIIFSECDGDYMTSFFEFLKIIGRKLKHLSIDDTHPVPVDIICDFCPQLQSLDLRRFATVSGPVQHNSNILLKRLRIMYIDQNALLYLLSSCKGLVELSLFYALCLDDSLLSKILKQNPLAELKISHITESSLTRRGFRMFLEKAVSLERVNFSSLRRDVDYIVENLIRELNLTNLTYG</sequence>
<keyword evidence="2" id="KW-1185">Reference proteome</keyword>
<organism evidence="1 2">
    <name type="scientific">Argiope bruennichi</name>
    <name type="common">Wasp spider</name>
    <name type="synonym">Aranea bruennichi</name>
    <dbReference type="NCBI Taxonomy" id="94029"/>
    <lineage>
        <taxon>Eukaryota</taxon>
        <taxon>Metazoa</taxon>
        <taxon>Ecdysozoa</taxon>
        <taxon>Arthropoda</taxon>
        <taxon>Chelicerata</taxon>
        <taxon>Arachnida</taxon>
        <taxon>Araneae</taxon>
        <taxon>Araneomorphae</taxon>
        <taxon>Entelegynae</taxon>
        <taxon>Araneoidea</taxon>
        <taxon>Araneidae</taxon>
        <taxon>Argiope</taxon>
    </lineage>
</organism>
<dbReference type="EMBL" id="JABXBU010000012">
    <property type="protein sequence ID" value="KAF8788879.1"/>
    <property type="molecule type" value="Genomic_DNA"/>
</dbReference>
<evidence type="ECO:0000313" key="1">
    <source>
        <dbReference type="EMBL" id="KAF8788879.1"/>
    </source>
</evidence>
<gene>
    <name evidence="1" type="ORF">HNY73_006873</name>
</gene>
<evidence type="ECO:0000313" key="2">
    <source>
        <dbReference type="Proteomes" id="UP000807504"/>
    </source>
</evidence>
<reference evidence="1" key="1">
    <citation type="journal article" date="2020" name="bioRxiv">
        <title>Chromosome-level reference genome of the European wasp spider Argiope bruennichi: a resource for studies on range expansion and evolutionary adaptation.</title>
        <authorList>
            <person name="Sheffer M.M."/>
            <person name="Hoppe A."/>
            <person name="Krehenwinkel H."/>
            <person name="Uhl G."/>
            <person name="Kuss A.W."/>
            <person name="Jensen L."/>
            <person name="Jensen C."/>
            <person name="Gillespie R.G."/>
            <person name="Hoff K.J."/>
            <person name="Prost S."/>
        </authorList>
    </citation>
    <scope>NUCLEOTIDE SEQUENCE</scope>
</reference>
<accession>A0A8T0FHC3</accession>
<comment type="caution">
    <text evidence="1">The sequence shown here is derived from an EMBL/GenBank/DDBJ whole genome shotgun (WGS) entry which is preliminary data.</text>
</comment>
<dbReference type="InterPro" id="IPR032675">
    <property type="entry name" value="LRR_dom_sf"/>
</dbReference>
<reference evidence="1" key="2">
    <citation type="submission" date="2020-06" db="EMBL/GenBank/DDBJ databases">
        <authorList>
            <person name="Sheffer M."/>
        </authorList>
    </citation>
    <scope>NUCLEOTIDE SEQUENCE</scope>
</reference>
<dbReference type="Proteomes" id="UP000807504">
    <property type="component" value="Unassembled WGS sequence"/>
</dbReference>
<proteinExistence type="predicted"/>
<protein>
    <submittedName>
        <fullName evidence="1">Uncharacterized protein</fullName>
    </submittedName>
</protein>
<name>A0A8T0FHC3_ARGBR</name>